<dbReference type="InterPro" id="IPR054217">
    <property type="entry name" value="DUF6937"/>
</dbReference>
<evidence type="ECO:0000259" key="1">
    <source>
        <dbReference type="Pfam" id="PF22052"/>
    </source>
</evidence>
<evidence type="ECO:0000259" key="2">
    <source>
        <dbReference type="Pfam" id="PF22053"/>
    </source>
</evidence>
<dbReference type="InterPro" id="IPR054218">
    <property type="entry name" value="DUF6938"/>
</dbReference>
<evidence type="ECO:0000313" key="4">
    <source>
        <dbReference type="Proteomes" id="UP001198163"/>
    </source>
</evidence>
<protein>
    <submittedName>
        <fullName evidence="3">Uncharacterized protein</fullName>
    </submittedName>
</protein>
<sequence>MSETRDRSRTIFGNRIGEATCRKAVKQKNAFLKKFGDDRSNGFCLSSEEIPELAALGIRNLKVEPRGTHAAGSSSPAAFEFPAGEKPMVIGNIRMGFGHYRIAIAMASAARSMGFTPYLFDLHSFKETTGGKIIGKLNALYSFGSRLSQKSALFNRFYWEPLNSEGFRKLAYNACDQKTAELMATPCSLLPRDIPFIATHVWPSQAAVHAGISRVVNAVPDNWPMALHLSEGAIHAVQTPSAWFGYKTLNGMCGKSILAPMPEGSLVHTGHYIDHELVSNLKADTAARIDRLSSGKPLRILLAVGGAGAQGDFYASLLRCLVPLAKQEKVALFINVGDHKSVLEGLFRDVPELHGAYLHDGDWDDAAAYAREALDGPARGMHVFHNREIFSAVYITNLLMRASDILVTKPSELAFYPVPKLHIRRVGGHEAWGAVRSAEVGDGTIECPTPEQAVQMLSVLLEHPEALSLMNASILNANKAGVYSGAYRCVALAAGIEYKGDSQ</sequence>
<dbReference type="Pfam" id="PF22052">
    <property type="entry name" value="DUF6937"/>
    <property type="match status" value="1"/>
</dbReference>
<comment type="caution">
    <text evidence="3">The sequence shown here is derived from an EMBL/GenBank/DDBJ whole genome shotgun (WGS) entry which is preliminary data.</text>
</comment>
<name>A0AAE3EK89_9SPIR</name>
<reference evidence="3" key="1">
    <citation type="submission" date="2021-08" db="EMBL/GenBank/DDBJ databases">
        <title>Comparative analyses of Brucepasteria parasyntrophica and Teretinema zuelzerae.</title>
        <authorList>
            <person name="Song Y."/>
            <person name="Brune A."/>
        </authorList>
    </citation>
    <scope>NUCLEOTIDE SEQUENCE</scope>
    <source>
        <strain evidence="3">DSM 1903</strain>
    </source>
</reference>
<proteinExistence type="predicted"/>
<dbReference type="EMBL" id="JAINWA010000003">
    <property type="protein sequence ID" value="MCD1655009.1"/>
    <property type="molecule type" value="Genomic_DNA"/>
</dbReference>
<dbReference type="Pfam" id="PF22053">
    <property type="entry name" value="DUF6938"/>
    <property type="match status" value="1"/>
</dbReference>
<gene>
    <name evidence="3" type="ORF">K7J14_09890</name>
</gene>
<dbReference type="RefSeq" id="WP_230755732.1">
    <property type="nucleotide sequence ID" value="NZ_JAINWA010000003.1"/>
</dbReference>
<organism evidence="3 4">
    <name type="scientific">Teretinema zuelzerae</name>
    <dbReference type="NCBI Taxonomy" id="156"/>
    <lineage>
        <taxon>Bacteria</taxon>
        <taxon>Pseudomonadati</taxon>
        <taxon>Spirochaetota</taxon>
        <taxon>Spirochaetia</taxon>
        <taxon>Spirochaetales</taxon>
        <taxon>Treponemataceae</taxon>
        <taxon>Teretinema</taxon>
    </lineage>
</organism>
<dbReference type="Proteomes" id="UP001198163">
    <property type="component" value="Unassembled WGS sequence"/>
</dbReference>
<keyword evidence="4" id="KW-1185">Reference proteome</keyword>
<feature type="domain" description="DUF6938" evidence="2">
    <location>
        <begin position="261"/>
        <end position="493"/>
    </location>
</feature>
<accession>A0AAE3EK89</accession>
<evidence type="ECO:0000313" key="3">
    <source>
        <dbReference type="EMBL" id="MCD1655009.1"/>
    </source>
</evidence>
<feature type="domain" description="DUF6937" evidence="1">
    <location>
        <begin position="11"/>
        <end position="248"/>
    </location>
</feature>
<dbReference type="AlphaFoldDB" id="A0AAE3EK89"/>